<accession>A0ABM6L2E8</accession>
<gene>
    <name evidence="2" type="ORF">ADH66_01560</name>
</gene>
<dbReference type="EMBL" id="CP021422">
    <property type="protein sequence ID" value="ASB39453.1"/>
    <property type="molecule type" value="Genomic_DNA"/>
</dbReference>
<proteinExistence type="predicted"/>
<protein>
    <recommendedName>
        <fullName evidence="1">N-acetyltransferase domain-containing protein</fullName>
    </recommendedName>
</protein>
<dbReference type="InterPro" id="IPR000182">
    <property type="entry name" value="GNAT_dom"/>
</dbReference>
<dbReference type="PANTHER" id="PTHR43415">
    <property type="entry name" value="SPERMIDINE N(1)-ACETYLTRANSFERASE"/>
    <property type="match status" value="1"/>
</dbReference>
<name>A0ABM6L2E8_9FIRM</name>
<evidence type="ECO:0000313" key="2">
    <source>
        <dbReference type="EMBL" id="ASB39453.1"/>
    </source>
</evidence>
<dbReference type="PANTHER" id="PTHR43415:SF3">
    <property type="entry name" value="GNAT-FAMILY ACETYLTRANSFERASE"/>
    <property type="match status" value="1"/>
</dbReference>
<evidence type="ECO:0000259" key="1">
    <source>
        <dbReference type="PROSITE" id="PS51186"/>
    </source>
</evidence>
<dbReference type="Pfam" id="PF13302">
    <property type="entry name" value="Acetyltransf_3"/>
    <property type="match status" value="1"/>
</dbReference>
<sequence>METGFGRTPVRKLTPTEKKLIFSGCCFIIDLSTNSILEAPMKDISLCIMTRELCHELYKGWENDPDIYMDMDLFEPYQYNENAVNRYFDSKQDSSRVLFAIIKDDKPIGEIQLKQINYKSKECTLSIHMQNDDVKGHGYGSCAERLILQYAFNVLGMVAVNADTVIKNTRSQHVLEKVGFQYIREADGFKYYRYVR</sequence>
<dbReference type="Gene3D" id="3.40.630.30">
    <property type="match status" value="1"/>
</dbReference>
<dbReference type="SUPFAM" id="SSF55729">
    <property type="entry name" value="Acyl-CoA N-acyltransferases (Nat)"/>
    <property type="match status" value="1"/>
</dbReference>
<dbReference type="Proteomes" id="UP000196710">
    <property type="component" value="Chromosome"/>
</dbReference>
<organism evidence="2 3">
    <name type="scientific">Acutalibacter muris</name>
    <dbReference type="NCBI Taxonomy" id="1796620"/>
    <lineage>
        <taxon>Bacteria</taxon>
        <taxon>Bacillati</taxon>
        <taxon>Bacillota</taxon>
        <taxon>Clostridia</taxon>
        <taxon>Eubacteriales</taxon>
        <taxon>Acutalibacteraceae</taxon>
        <taxon>Acutalibacter</taxon>
    </lineage>
</organism>
<evidence type="ECO:0000313" key="3">
    <source>
        <dbReference type="Proteomes" id="UP000196710"/>
    </source>
</evidence>
<feature type="domain" description="N-acetyltransferase" evidence="1">
    <location>
        <begin position="48"/>
        <end position="196"/>
    </location>
</feature>
<dbReference type="InterPro" id="IPR016181">
    <property type="entry name" value="Acyl_CoA_acyltransferase"/>
</dbReference>
<keyword evidence="3" id="KW-1185">Reference proteome</keyword>
<reference evidence="3" key="1">
    <citation type="submission" date="2017-05" db="EMBL/GenBank/DDBJ databases">
        <title>Improved OligoMM genomes.</title>
        <authorList>
            <person name="Garzetti D."/>
        </authorList>
    </citation>
    <scope>NUCLEOTIDE SEQUENCE [LARGE SCALE GENOMIC DNA]</scope>
    <source>
        <strain evidence="3">KB18</strain>
    </source>
</reference>
<dbReference type="PROSITE" id="PS51186">
    <property type="entry name" value="GNAT"/>
    <property type="match status" value="1"/>
</dbReference>